<keyword evidence="4" id="KW-1185">Reference proteome</keyword>
<sequence length="1196" mass="137650">MPLYPFRFSVLFTKGHFVIEQSISQNQKRNLLGLRDRFQINAVHIVYQIIADYLSNCKFKNWKFFSGTMESSYYARLRRRMILASKRNRNYPTNNHAPATQRISTYLQLNRGIVLDRQMNMSYWAANRSHLVDANFNHVDALRGEVSVERGSASFTVVSPSHRIVGSSRMTNAESSEMQSSEATSGESRGTHRKVTEAWNFGRPTHICEHCGAQVWYEERTIKSRKTKNPKFSICCSNGIVHLPLLKNPPALLAKLLNLNGGKKSFNFRVGIRMYNSLFAFTSLGGKVDKSVNNGTGPYVFRLNGQNYHRIGSLLPIEGEKPTFAQLYIYDTDNEIGHRIDAVLKKYKKNEVDPDIVVGLLEMLDNCNELVKAFRMARDRFTESEMRNVKIRLIGTRNPNGRQYNLPTSSEVAAVIVGDFNVESSNRDIIVENKSSGLQRISELHPSFMSLQYPLLFPYGEDGFMKNISYRSNGEGKVRKRGAVTMREYYAFRLQQRANEGQTLILGGRLFQQFIVDAYTCIEEARLRYIRDHQNDFRIEILSGLMDAILGGDTDATTVGKRVILPSSFTGGPRYMAQNYQDAMAICRWAGYPDLFITFTCNPRWPEISLFLASIPDQKAEDRPDIVARVFKIKLDQLLHDLTHGKHFGRVIAVVYSIEFQKRGLPHAHILLFLHPKDKCPTPAHIDSIIKAEIPNSCTDPVAYEAVKLYMMHGPCGLANMSSPCMINSKCSKHFPKSFYVETTIDDDGFPNYRRRNDGQTIEKNGTLLDNQYVVPYNIDLLVKYQSHINVEWCNRSRSIKYLFKYINKGSDRATIVLQENPLTNSDDNSEIVVDETKEYLDCRYISASEACWRIFEFKIQYRNPAVERLNFHLEKKNTVTFPESINLRQLVHRPGIENTMFTEWMKTNNSFEDAREWTYTDFPTKWVWHSNVQQWRQRKNGKCIGRIYFAHPSSGEKYYLRMLLNIIKGPRNFAEIRTVNGIVYETYQEACYALGLLDNDKEWRNIDIMNLEKMSSHALQQLNKTLDGTISDAQSATKKLNLKMIFGVAIAKVTLIFQFRERAVFILFDKEAEKLLHTTARELSNKYATMNANSTLPNEIEKLIGKTFVFQLKLNDYNWKEGWELYTIEKVFGNISNDETAMKLDHSATEPLQNDEIKETPDQTSDKNTFEVFDTKPSTCANNDPADPPKKKTKW</sequence>
<feature type="region of interest" description="Disordered" evidence="1">
    <location>
        <begin position="1149"/>
        <end position="1196"/>
    </location>
</feature>
<dbReference type="AlphaFoldDB" id="A0AAN7EYH8"/>
<feature type="compositionally biased region" description="Polar residues" evidence="1">
    <location>
        <begin position="168"/>
        <end position="188"/>
    </location>
</feature>
<gene>
    <name evidence="3" type="ORF">RGQ29_025666</name>
</gene>
<accession>A0AAN7EYH8</accession>
<organism evidence="3 4">
    <name type="scientific">Quercus rubra</name>
    <name type="common">Northern red oak</name>
    <name type="synonym">Quercus borealis</name>
    <dbReference type="NCBI Taxonomy" id="3512"/>
    <lineage>
        <taxon>Eukaryota</taxon>
        <taxon>Viridiplantae</taxon>
        <taxon>Streptophyta</taxon>
        <taxon>Embryophyta</taxon>
        <taxon>Tracheophyta</taxon>
        <taxon>Spermatophyta</taxon>
        <taxon>Magnoliopsida</taxon>
        <taxon>eudicotyledons</taxon>
        <taxon>Gunneridae</taxon>
        <taxon>Pentapetalae</taxon>
        <taxon>rosids</taxon>
        <taxon>fabids</taxon>
        <taxon>Fagales</taxon>
        <taxon>Fagaceae</taxon>
        <taxon>Quercus</taxon>
    </lineage>
</organism>
<reference evidence="3 4" key="1">
    <citation type="journal article" date="2023" name="G3 (Bethesda)">
        <title>A haplotype-resolved chromosome-scale genome for Quercus rubra L. provides insights into the genetics of adaptive traits for red oak species.</title>
        <authorList>
            <person name="Kapoor B."/>
            <person name="Jenkins J."/>
            <person name="Schmutz J."/>
            <person name="Zhebentyayeva T."/>
            <person name="Kuelheim C."/>
            <person name="Coggeshall M."/>
            <person name="Heim C."/>
            <person name="Lasky J.R."/>
            <person name="Leites L."/>
            <person name="Islam-Faridi N."/>
            <person name="Romero-Severson J."/>
            <person name="DeLeo V.L."/>
            <person name="Lucas S.M."/>
            <person name="Lazic D."/>
            <person name="Gailing O."/>
            <person name="Carlson J."/>
            <person name="Staton M."/>
        </authorList>
    </citation>
    <scope>NUCLEOTIDE SEQUENCE [LARGE SCALE GENOMIC DNA]</scope>
    <source>
        <strain evidence="3">Pseudo-F2</strain>
    </source>
</reference>
<dbReference type="InterPro" id="IPR025476">
    <property type="entry name" value="Helitron_helicase-like"/>
</dbReference>
<dbReference type="Gene3D" id="2.40.50.140">
    <property type="entry name" value="Nucleic acid-binding proteins"/>
    <property type="match status" value="1"/>
</dbReference>
<dbReference type="Pfam" id="PF14214">
    <property type="entry name" value="Helitron_like_N"/>
    <property type="match status" value="1"/>
</dbReference>
<feature type="region of interest" description="Disordered" evidence="1">
    <location>
        <begin position="166"/>
        <end position="192"/>
    </location>
</feature>
<name>A0AAN7EYH8_QUERU</name>
<evidence type="ECO:0000259" key="2">
    <source>
        <dbReference type="Pfam" id="PF14214"/>
    </source>
</evidence>
<dbReference type="EMBL" id="JAXUIC010000007">
    <property type="protein sequence ID" value="KAK4582556.1"/>
    <property type="molecule type" value="Genomic_DNA"/>
</dbReference>
<feature type="domain" description="Helitron helicase-like" evidence="2">
    <location>
        <begin position="489"/>
        <end position="672"/>
    </location>
</feature>
<evidence type="ECO:0000256" key="1">
    <source>
        <dbReference type="SAM" id="MobiDB-lite"/>
    </source>
</evidence>
<dbReference type="Proteomes" id="UP001324115">
    <property type="component" value="Unassembled WGS sequence"/>
</dbReference>
<feature type="compositionally biased region" description="Basic and acidic residues" evidence="1">
    <location>
        <begin position="1156"/>
        <end position="1170"/>
    </location>
</feature>
<protein>
    <recommendedName>
        <fullName evidence="2">Helitron helicase-like domain-containing protein</fullName>
    </recommendedName>
</protein>
<evidence type="ECO:0000313" key="4">
    <source>
        <dbReference type="Proteomes" id="UP001324115"/>
    </source>
</evidence>
<comment type="caution">
    <text evidence="3">The sequence shown here is derived from an EMBL/GenBank/DDBJ whole genome shotgun (WGS) entry which is preliminary data.</text>
</comment>
<dbReference type="PANTHER" id="PTHR45786:SF74">
    <property type="entry name" value="ATP-DEPENDENT DNA HELICASE"/>
    <property type="match status" value="1"/>
</dbReference>
<evidence type="ECO:0000313" key="3">
    <source>
        <dbReference type="EMBL" id="KAK4582556.1"/>
    </source>
</evidence>
<dbReference type="InterPro" id="IPR012340">
    <property type="entry name" value="NA-bd_OB-fold"/>
</dbReference>
<dbReference type="PANTHER" id="PTHR45786">
    <property type="entry name" value="DNA BINDING PROTEIN-LIKE"/>
    <property type="match status" value="1"/>
</dbReference>
<proteinExistence type="predicted"/>